<organism evidence="2 3">
    <name type="scientific">Chaetomium fimeti</name>
    <dbReference type="NCBI Taxonomy" id="1854472"/>
    <lineage>
        <taxon>Eukaryota</taxon>
        <taxon>Fungi</taxon>
        <taxon>Dikarya</taxon>
        <taxon>Ascomycota</taxon>
        <taxon>Pezizomycotina</taxon>
        <taxon>Sordariomycetes</taxon>
        <taxon>Sordariomycetidae</taxon>
        <taxon>Sordariales</taxon>
        <taxon>Chaetomiaceae</taxon>
        <taxon>Chaetomium</taxon>
    </lineage>
</organism>
<feature type="non-terminal residue" evidence="2">
    <location>
        <position position="250"/>
    </location>
</feature>
<dbReference type="InterPro" id="IPR041698">
    <property type="entry name" value="Methyltransf_25"/>
</dbReference>
<dbReference type="SUPFAM" id="SSF53335">
    <property type="entry name" value="S-adenosyl-L-methionine-dependent methyltransferases"/>
    <property type="match status" value="1"/>
</dbReference>
<dbReference type="Pfam" id="PF13649">
    <property type="entry name" value="Methyltransf_25"/>
    <property type="match status" value="1"/>
</dbReference>
<feature type="domain" description="Methyltransferase" evidence="1">
    <location>
        <begin position="29"/>
        <end position="124"/>
    </location>
</feature>
<keyword evidence="3" id="KW-1185">Reference proteome</keyword>
<dbReference type="InterPro" id="IPR029063">
    <property type="entry name" value="SAM-dependent_MTases_sf"/>
</dbReference>
<dbReference type="GO" id="GO:0032259">
    <property type="term" value="P:methylation"/>
    <property type="evidence" value="ECO:0007669"/>
    <property type="project" value="UniProtKB-KW"/>
</dbReference>
<evidence type="ECO:0000313" key="2">
    <source>
        <dbReference type="EMBL" id="KAK3290145.1"/>
    </source>
</evidence>
<sequence>MRNQHEWIKGSFGSLIKAPIDYFKQGQKILDSATADGTWLYDISSLFPPETEMVGFDVAPELYRSPDDLPPNVKLVPGDLTKDLPAEWNQRFDLVHQRFICPAFPGATVKEFIGKLMACVKPGGWIQLVEPAAGENVSGPDAAGFVMLHRLAAMFMGSPDPKDAVVSTLKEGGFINVGIESLDIVVGVYQSNKELDARGRKNMRAVIRNMIQMVEYQKTDKDTILARFDDDMEKYRCGMRHTIIWAQRPE</sequence>
<evidence type="ECO:0000313" key="3">
    <source>
        <dbReference type="Proteomes" id="UP001278766"/>
    </source>
</evidence>
<reference evidence="2" key="1">
    <citation type="journal article" date="2023" name="Mol. Phylogenet. Evol.">
        <title>Genome-scale phylogeny and comparative genomics of the fungal order Sordariales.</title>
        <authorList>
            <person name="Hensen N."/>
            <person name="Bonometti L."/>
            <person name="Westerberg I."/>
            <person name="Brannstrom I.O."/>
            <person name="Guillou S."/>
            <person name="Cros-Aarteil S."/>
            <person name="Calhoun S."/>
            <person name="Haridas S."/>
            <person name="Kuo A."/>
            <person name="Mondo S."/>
            <person name="Pangilinan J."/>
            <person name="Riley R."/>
            <person name="LaButti K."/>
            <person name="Andreopoulos B."/>
            <person name="Lipzen A."/>
            <person name="Chen C."/>
            <person name="Yan M."/>
            <person name="Daum C."/>
            <person name="Ng V."/>
            <person name="Clum A."/>
            <person name="Steindorff A."/>
            <person name="Ohm R.A."/>
            <person name="Martin F."/>
            <person name="Silar P."/>
            <person name="Natvig D.O."/>
            <person name="Lalanne C."/>
            <person name="Gautier V."/>
            <person name="Ament-Velasquez S.L."/>
            <person name="Kruys A."/>
            <person name="Hutchinson M.I."/>
            <person name="Powell A.J."/>
            <person name="Barry K."/>
            <person name="Miller A.N."/>
            <person name="Grigoriev I.V."/>
            <person name="Debuchy R."/>
            <person name="Gladieux P."/>
            <person name="Hiltunen Thoren M."/>
            <person name="Johannesson H."/>
        </authorList>
    </citation>
    <scope>NUCLEOTIDE SEQUENCE</scope>
    <source>
        <strain evidence="2">CBS 168.71</strain>
    </source>
</reference>
<dbReference type="GeneID" id="87838395"/>
<evidence type="ECO:0000259" key="1">
    <source>
        <dbReference type="Pfam" id="PF13649"/>
    </source>
</evidence>
<dbReference type="AlphaFoldDB" id="A0AAE0H5M7"/>
<accession>A0AAE0H5M7</accession>
<dbReference type="EMBL" id="JAUEPN010000015">
    <property type="protein sequence ID" value="KAK3290145.1"/>
    <property type="molecule type" value="Genomic_DNA"/>
</dbReference>
<keyword evidence="2" id="KW-0489">Methyltransferase</keyword>
<dbReference type="Gene3D" id="3.40.50.150">
    <property type="entry name" value="Vaccinia Virus protein VP39"/>
    <property type="match status" value="1"/>
</dbReference>
<name>A0AAE0H5M7_9PEZI</name>
<dbReference type="Proteomes" id="UP001278766">
    <property type="component" value="Unassembled WGS sequence"/>
</dbReference>
<dbReference type="GO" id="GO:0008168">
    <property type="term" value="F:methyltransferase activity"/>
    <property type="evidence" value="ECO:0007669"/>
    <property type="project" value="UniProtKB-KW"/>
</dbReference>
<protein>
    <submittedName>
        <fullName evidence="2">S-adenosyl-L-methionine-dependent methyltransferase</fullName>
    </submittedName>
</protein>
<dbReference type="RefSeq" id="XP_062653659.1">
    <property type="nucleotide sequence ID" value="XM_062801447.1"/>
</dbReference>
<comment type="caution">
    <text evidence="2">The sequence shown here is derived from an EMBL/GenBank/DDBJ whole genome shotgun (WGS) entry which is preliminary data.</text>
</comment>
<gene>
    <name evidence="2" type="ORF">B0H64DRAFT_350908</name>
</gene>
<keyword evidence="2" id="KW-0808">Transferase</keyword>
<proteinExistence type="predicted"/>
<reference evidence="2" key="2">
    <citation type="submission" date="2023-06" db="EMBL/GenBank/DDBJ databases">
        <authorList>
            <consortium name="Lawrence Berkeley National Laboratory"/>
            <person name="Haridas S."/>
            <person name="Hensen N."/>
            <person name="Bonometti L."/>
            <person name="Westerberg I."/>
            <person name="Brannstrom I.O."/>
            <person name="Guillou S."/>
            <person name="Cros-Aarteil S."/>
            <person name="Calhoun S."/>
            <person name="Kuo A."/>
            <person name="Mondo S."/>
            <person name="Pangilinan J."/>
            <person name="Riley R."/>
            <person name="Labutti K."/>
            <person name="Andreopoulos B."/>
            <person name="Lipzen A."/>
            <person name="Chen C."/>
            <person name="Yanf M."/>
            <person name="Daum C."/>
            <person name="Ng V."/>
            <person name="Clum A."/>
            <person name="Steindorff A."/>
            <person name="Ohm R."/>
            <person name="Martin F."/>
            <person name="Silar P."/>
            <person name="Natvig D."/>
            <person name="Lalanne C."/>
            <person name="Gautier V."/>
            <person name="Ament-Velasquez S.L."/>
            <person name="Kruys A."/>
            <person name="Hutchinson M.I."/>
            <person name="Powell A.J."/>
            <person name="Barry K."/>
            <person name="Miller A.N."/>
            <person name="Grigoriev I.V."/>
            <person name="Debuchy R."/>
            <person name="Gladieux P."/>
            <person name="Thoren M.H."/>
            <person name="Johannesson H."/>
        </authorList>
    </citation>
    <scope>NUCLEOTIDE SEQUENCE</scope>
    <source>
        <strain evidence="2">CBS 168.71</strain>
    </source>
</reference>